<sequence>MYPQKESLRQYLPLPWHDDEDSDYAHGGFRYYCRPSRYPHTHS</sequence>
<dbReference type="STRING" id="797473.HMPREF9080_01391"/>
<dbReference type="HOGENOM" id="CLU_3231277_0_0_6"/>
<proteinExistence type="predicted"/>
<protein>
    <submittedName>
        <fullName evidence="1">Uncharacterized protein</fullName>
    </submittedName>
</protein>
<comment type="caution">
    <text evidence="1">The sequence shown here is derived from an EMBL/GenBank/DDBJ whole genome shotgun (WGS) entry which is preliminary data.</text>
</comment>
<dbReference type="EMBL" id="AGCM01000076">
    <property type="protein sequence ID" value="EHM54143.1"/>
    <property type="molecule type" value="Genomic_DNA"/>
</dbReference>
<name>G9ZF38_9GAMM</name>
<reference evidence="1 2" key="1">
    <citation type="submission" date="2011-08" db="EMBL/GenBank/DDBJ databases">
        <authorList>
            <person name="Weinstock G."/>
            <person name="Sodergren E."/>
            <person name="Clifton S."/>
            <person name="Fulton L."/>
            <person name="Fulton B."/>
            <person name="Courtney L."/>
            <person name="Fronick C."/>
            <person name="Harrison M."/>
            <person name="Strong C."/>
            <person name="Farmer C."/>
            <person name="Delahaunty K."/>
            <person name="Markovic C."/>
            <person name="Hall O."/>
            <person name="Minx P."/>
            <person name="Tomlinson C."/>
            <person name="Mitreva M."/>
            <person name="Hou S."/>
            <person name="Chen J."/>
            <person name="Wollam A."/>
            <person name="Pepin K.H."/>
            <person name="Johnson M."/>
            <person name="Bhonagiri V."/>
            <person name="Zhang X."/>
            <person name="Suruliraj S."/>
            <person name="Warren W."/>
            <person name="Chinwalla A."/>
            <person name="Mardis E.R."/>
            <person name="Wilson R.K."/>
        </authorList>
    </citation>
    <scope>NUCLEOTIDE SEQUENCE [LARGE SCALE GENOMIC DNA]</scope>
    <source>
        <strain evidence="1 2">F0432</strain>
    </source>
</reference>
<evidence type="ECO:0000313" key="2">
    <source>
        <dbReference type="Proteomes" id="UP000004750"/>
    </source>
</evidence>
<dbReference type="AlphaFoldDB" id="G9ZF38"/>
<gene>
    <name evidence="1" type="ORF">HMPREF9080_01391</name>
</gene>
<evidence type="ECO:0000313" key="1">
    <source>
        <dbReference type="EMBL" id="EHM54143.1"/>
    </source>
</evidence>
<organism evidence="1 2">
    <name type="scientific">Cardiobacterium valvarum F0432</name>
    <dbReference type="NCBI Taxonomy" id="797473"/>
    <lineage>
        <taxon>Bacteria</taxon>
        <taxon>Pseudomonadati</taxon>
        <taxon>Pseudomonadota</taxon>
        <taxon>Gammaproteobacteria</taxon>
        <taxon>Cardiobacteriales</taxon>
        <taxon>Cardiobacteriaceae</taxon>
        <taxon>Cardiobacterium</taxon>
    </lineage>
</organism>
<accession>G9ZF38</accession>
<dbReference type="Proteomes" id="UP000004750">
    <property type="component" value="Unassembled WGS sequence"/>
</dbReference>